<feature type="compositionally biased region" description="Low complexity" evidence="1">
    <location>
        <begin position="180"/>
        <end position="191"/>
    </location>
</feature>
<dbReference type="EMBL" id="LBBL01000189">
    <property type="protein sequence ID" value="KKF94015.1"/>
    <property type="molecule type" value="Genomic_DNA"/>
</dbReference>
<comment type="caution">
    <text evidence="2">The sequence shown here is derived from an EMBL/GenBank/DDBJ whole genome shotgun (WGS) entry which is preliminary data.</text>
</comment>
<dbReference type="GO" id="GO:0005634">
    <property type="term" value="C:nucleus"/>
    <property type="evidence" value="ECO:0007669"/>
    <property type="project" value="TreeGrafter"/>
</dbReference>
<dbReference type="OrthoDB" id="244495at2759"/>
<feature type="region of interest" description="Disordered" evidence="1">
    <location>
        <begin position="126"/>
        <end position="197"/>
    </location>
</feature>
<organism evidence="2 3">
    <name type="scientific">Ceratocystis fimbriata f. sp. platani</name>
    <dbReference type="NCBI Taxonomy" id="88771"/>
    <lineage>
        <taxon>Eukaryota</taxon>
        <taxon>Fungi</taxon>
        <taxon>Dikarya</taxon>
        <taxon>Ascomycota</taxon>
        <taxon>Pezizomycotina</taxon>
        <taxon>Sordariomycetes</taxon>
        <taxon>Hypocreomycetidae</taxon>
        <taxon>Microascales</taxon>
        <taxon>Ceratocystidaceae</taxon>
        <taxon>Ceratocystis</taxon>
    </lineage>
</organism>
<feature type="region of interest" description="Disordered" evidence="1">
    <location>
        <begin position="821"/>
        <end position="886"/>
    </location>
</feature>
<feature type="compositionally biased region" description="Low complexity" evidence="1">
    <location>
        <begin position="224"/>
        <end position="239"/>
    </location>
</feature>
<dbReference type="GO" id="GO:0000307">
    <property type="term" value="C:cyclin-dependent protein kinase holoenzyme complex"/>
    <property type="evidence" value="ECO:0007669"/>
    <property type="project" value="TreeGrafter"/>
</dbReference>
<feature type="region of interest" description="Disordered" evidence="1">
    <location>
        <begin position="216"/>
        <end position="280"/>
    </location>
</feature>
<dbReference type="PANTHER" id="PTHR15615:SF118">
    <property type="entry name" value="CYCLIN, HYPOTHETICAL (EUROFUNG)"/>
    <property type="match status" value="1"/>
</dbReference>
<keyword evidence="3" id="KW-1185">Reference proteome</keyword>
<evidence type="ECO:0000313" key="3">
    <source>
        <dbReference type="Proteomes" id="UP000034841"/>
    </source>
</evidence>
<feature type="compositionally biased region" description="Low complexity" evidence="1">
    <location>
        <begin position="139"/>
        <end position="173"/>
    </location>
</feature>
<evidence type="ECO:0000256" key="1">
    <source>
        <dbReference type="SAM" id="MobiDB-lite"/>
    </source>
</evidence>
<name>A0A0F8B2G3_CERFI</name>
<feature type="compositionally biased region" description="Polar residues" evidence="1">
    <location>
        <begin position="821"/>
        <end position="852"/>
    </location>
</feature>
<evidence type="ECO:0000313" key="2">
    <source>
        <dbReference type="EMBL" id="KKF94015.1"/>
    </source>
</evidence>
<accession>A0A0F8B2G3</accession>
<feature type="compositionally biased region" description="Polar residues" evidence="1">
    <location>
        <begin position="528"/>
        <end position="548"/>
    </location>
</feature>
<dbReference type="InterPro" id="IPR013922">
    <property type="entry name" value="Cyclin_PHO80-like"/>
</dbReference>
<gene>
    <name evidence="2" type="ORF">CFO_g3637</name>
</gene>
<dbReference type="Gene3D" id="1.10.472.10">
    <property type="entry name" value="Cyclin-like"/>
    <property type="match status" value="1"/>
</dbReference>
<sequence>MGTVYHSGLPYGVGAYAATATAAPFPSYLNATAAANTPSNTTANTAANTAAASASSFSSSVSASASASASDSKAASSALLDIASYPSSSSVSASSSFASSASSLSTAPSTSGSAFGSLDSYKVHSQSQPRSSYTHIPISSSSSSSTPPTTTSLSASSSSASLASALEPPAAAAAEDEQPKLATAAAPATAPLAPPVLPSTAVDSASTMYAIGSGSLRTHEHQQQHQQLQQHQQQQQQQQASTNDHLHHHQQSQQHSSDLASSLMHPPFQSAADPQPSSSSFSSAIATVAANTTAAAMSTASAAPAANSSSAEPKKTGLELHSMALPACISPNGGSLSDFVAQMTCFMIQEPWKIVADACQYTSGSPLPRQRLVPEAIAKPELLKWTQNILATTQVTQNVVLLALLLIYRLKRSNQHLKGHYGSAYRLLTIALMLGNKFLDDNTYTNKTWADVSSISVHEIHHMEVEFLSNMRYSLFVREQQWSAWLKNMANMKAYYDEAARRISSPDPSVLMAAQTYLPPQPLHAHSSHSPSRLSTAYIPSSSGQSHAQLPHALTNASASVNAAESMVYHPELSPSLSAGGLSRKRNYPEHDPQSDARKSRRMSPSRTLSTSPSGQMCIPHTANVPLPLGSSVAPMDPINYASAANPPASRDSRRLTLPHLTVNTNTNPMAAAPVPQPQSAFVATTVPSSSNNNNNNNNNNNQPVFGTLAARTVSSSLPPLASGSRSVVGNSVVNPHTGSSYGGVPPQNLMAMSISQPPVSSHLSQSAAPAYLPPSTTQLSSTGYVTPTKRHSPGTLGRYGFSPHGTNPDIFMNHQGRIPSHSQNSGFAHSHNMATSMPRSPLSPSVQSATLRSAVPHSHPHGVSVSTPLDQTPGAGHQRSPYPTLSPIAYLNDRSSPYRPVRTVNTLMYPPGSTSLSEYHLTPQAITPNSMHWHRVGRPNDIRSGIVPEYRHM</sequence>
<dbReference type="Proteomes" id="UP000034841">
    <property type="component" value="Unassembled WGS sequence"/>
</dbReference>
<dbReference type="PANTHER" id="PTHR15615">
    <property type="match status" value="1"/>
</dbReference>
<dbReference type="GO" id="GO:0016538">
    <property type="term" value="F:cyclin-dependent protein serine/threonine kinase regulator activity"/>
    <property type="evidence" value="ECO:0007669"/>
    <property type="project" value="TreeGrafter"/>
</dbReference>
<feature type="compositionally biased region" description="Basic and acidic residues" evidence="1">
    <location>
        <begin position="587"/>
        <end position="598"/>
    </location>
</feature>
<proteinExistence type="predicted"/>
<reference evidence="2 3" key="1">
    <citation type="submission" date="2015-04" db="EMBL/GenBank/DDBJ databases">
        <title>Genome sequence of Ceratocystis platani, a major pathogen of plane trees.</title>
        <authorList>
            <person name="Belbahri L."/>
        </authorList>
    </citation>
    <scope>NUCLEOTIDE SEQUENCE [LARGE SCALE GENOMIC DNA]</scope>
    <source>
        <strain evidence="2 3">CFO</strain>
    </source>
</reference>
<feature type="region of interest" description="Disordered" evidence="1">
    <location>
        <begin position="521"/>
        <end position="548"/>
    </location>
</feature>
<protein>
    <submittedName>
        <fullName evidence="2">Cyclin</fullName>
    </submittedName>
</protein>
<feature type="compositionally biased region" description="Polar residues" evidence="1">
    <location>
        <begin position="126"/>
        <end position="138"/>
    </location>
</feature>
<feature type="compositionally biased region" description="Polar residues" evidence="1">
    <location>
        <begin position="605"/>
        <end position="615"/>
    </location>
</feature>
<dbReference type="GO" id="GO:0019901">
    <property type="term" value="F:protein kinase binding"/>
    <property type="evidence" value="ECO:0007669"/>
    <property type="project" value="InterPro"/>
</dbReference>
<dbReference type="AlphaFoldDB" id="A0A0F8B2G3"/>
<feature type="compositionally biased region" description="Low complexity" evidence="1">
    <location>
        <begin position="251"/>
        <end position="280"/>
    </location>
</feature>
<feature type="region of interest" description="Disordered" evidence="1">
    <location>
        <begin position="575"/>
        <end position="623"/>
    </location>
</feature>
<dbReference type="Pfam" id="PF08613">
    <property type="entry name" value="Cyclin"/>
    <property type="match status" value="1"/>
</dbReference>
<dbReference type="CDD" id="cd20557">
    <property type="entry name" value="CYCLIN_ScPCL1-like"/>
    <property type="match status" value="1"/>
</dbReference>